<dbReference type="EMBL" id="JAAAIL010000283">
    <property type="protein sequence ID" value="KAG0277344.1"/>
    <property type="molecule type" value="Genomic_DNA"/>
</dbReference>
<feature type="compositionally biased region" description="Polar residues" evidence="1">
    <location>
        <begin position="21"/>
        <end position="33"/>
    </location>
</feature>
<name>A0AAD4DGN1_9FUNG</name>
<proteinExistence type="predicted"/>
<dbReference type="AlphaFoldDB" id="A0AAD4DGN1"/>
<reference evidence="2" key="1">
    <citation type="journal article" date="2020" name="Fungal Divers.">
        <title>Resolving the Mortierellaceae phylogeny through synthesis of multi-gene phylogenetics and phylogenomics.</title>
        <authorList>
            <person name="Vandepol N."/>
            <person name="Liber J."/>
            <person name="Desiro A."/>
            <person name="Na H."/>
            <person name="Kennedy M."/>
            <person name="Barry K."/>
            <person name="Grigoriev I.V."/>
            <person name="Miller A.N."/>
            <person name="O'Donnell K."/>
            <person name="Stajich J.E."/>
            <person name="Bonito G."/>
        </authorList>
    </citation>
    <scope>NUCLEOTIDE SEQUENCE</scope>
    <source>
        <strain evidence="2">NRRL 28262</strain>
    </source>
</reference>
<accession>A0AAD4DGN1</accession>
<sequence>MQRTILSTSTTDQAGGPYQDTAESLATNPSGQSSEHHASTLAEEVEGAAPAHPLVQQQHKTTSGLKPLTAPQALVAPTNPEAAPKSDNNHKTITEEFVEMKHNLMDVLQSMERLGIALVEANQLSAQEASVESVKRSIDDLLHTNRDRPMRGSARTKGSKFGGRKFPRTYPPRKTWSTKLIEPYNLKPVASLDMVGLKEATLKAMESDGLTLLNPGYIAKSIIGPIVNGDDATLQLRGNKLQNFAFYAIVDVLDNASPEAQVVILVNRTTVKSSQLLVDSLKEHLDHAELNVDVHVVPDDRNVDLQPLTKSTPNKPCIFVSAPSTFARLKEAGVIRPKDVHVLVVFEAEYILLSNNNIEKIRTALADFEVCQIILACQHGTVDVAKAEEQFNFTEDRIAFSEDYVHIKSADHKYFVGNTILGDILKYAAGLGKTQTVVIVCHDGHEAMKLREQLKDNVELLVTSRAADAKIQVGGVVGGMLVTTISSGLVLEGTPHTPVRLILNLAGTTMTVDGYLRMMGAYMDISEDCVILSKVGSPAALKELEEFGVEFEAISEAAQL</sequence>
<keyword evidence="3" id="KW-1185">Reference proteome</keyword>
<feature type="region of interest" description="Disordered" evidence="1">
    <location>
        <begin position="145"/>
        <end position="168"/>
    </location>
</feature>
<comment type="caution">
    <text evidence="2">The sequence shown here is derived from an EMBL/GenBank/DDBJ whole genome shotgun (WGS) entry which is preliminary data.</text>
</comment>
<organism evidence="2 3">
    <name type="scientific">Linnemannia exigua</name>
    <dbReference type="NCBI Taxonomy" id="604196"/>
    <lineage>
        <taxon>Eukaryota</taxon>
        <taxon>Fungi</taxon>
        <taxon>Fungi incertae sedis</taxon>
        <taxon>Mucoromycota</taxon>
        <taxon>Mortierellomycotina</taxon>
        <taxon>Mortierellomycetes</taxon>
        <taxon>Mortierellales</taxon>
        <taxon>Mortierellaceae</taxon>
        <taxon>Linnemannia</taxon>
    </lineage>
</organism>
<dbReference type="Proteomes" id="UP001194580">
    <property type="component" value="Unassembled WGS sequence"/>
</dbReference>
<gene>
    <name evidence="2" type="ORF">BGZ95_006101</name>
</gene>
<feature type="region of interest" description="Disordered" evidence="1">
    <location>
        <begin position="1"/>
        <end position="41"/>
    </location>
</feature>
<feature type="compositionally biased region" description="Polar residues" evidence="1">
    <location>
        <begin position="1"/>
        <end position="13"/>
    </location>
</feature>
<protein>
    <submittedName>
        <fullName evidence="2">Uncharacterized protein</fullName>
    </submittedName>
</protein>
<evidence type="ECO:0000256" key="1">
    <source>
        <dbReference type="SAM" id="MobiDB-lite"/>
    </source>
</evidence>
<evidence type="ECO:0000313" key="3">
    <source>
        <dbReference type="Proteomes" id="UP001194580"/>
    </source>
</evidence>
<evidence type="ECO:0000313" key="2">
    <source>
        <dbReference type="EMBL" id="KAG0277344.1"/>
    </source>
</evidence>